<evidence type="ECO:0000256" key="6">
    <source>
        <dbReference type="SAM" id="MobiDB-lite"/>
    </source>
</evidence>
<dbReference type="InterPro" id="IPR050206">
    <property type="entry name" value="FtsK/SpoIIIE/SftA"/>
</dbReference>
<dbReference type="EMBL" id="JADIMF010000012">
    <property type="protein sequence ID" value="MBO8468291.1"/>
    <property type="molecule type" value="Genomic_DNA"/>
</dbReference>
<evidence type="ECO:0000256" key="1">
    <source>
        <dbReference type="ARBA" id="ARBA00006474"/>
    </source>
</evidence>
<feature type="region of interest" description="Disordered" evidence="6">
    <location>
        <begin position="505"/>
        <end position="534"/>
    </location>
</feature>
<dbReference type="CDD" id="cd01127">
    <property type="entry name" value="TrwB_TraG_TraD_VirD4"/>
    <property type="match status" value="1"/>
</dbReference>
<keyword evidence="4" id="KW-0238">DNA-binding</keyword>
<keyword evidence="7" id="KW-0812">Transmembrane</keyword>
<organism evidence="9 10">
    <name type="scientific">Candidatus Ornithospirochaeta stercoravium</name>
    <dbReference type="NCBI Taxonomy" id="2840897"/>
    <lineage>
        <taxon>Bacteria</taxon>
        <taxon>Pseudomonadati</taxon>
        <taxon>Spirochaetota</taxon>
        <taxon>Spirochaetia</taxon>
        <taxon>Spirochaetales</taxon>
        <taxon>Spirochaetaceae</taxon>
        <taxon>Spirochaetaceae incertae sedis</taxon>
        <taxon>Candidatus Ornithospirochaeta</taxon>
    </lineage>
</organism>
<feature type="compositionally biased region" description="Acidic residues" evidence="6">
    <location>
        <begin position="171"/>
        <end position="185"/>
    </location>
</feature>
<dbReference type="InterPro" id="IPR003593">
    <property type="entry name" value="AAA+_ATPase"/>
</dbReference>
<name>A0A9D9I9U3_9SPIO</name>
<evidence type="ECO:0000256" key="7">
    <source>
        <dbReference type="SAM" id="Phobius"/>
    </source>
</evidence>
<feature type="domain" description="FtsK" evidence="8">
    <location>
        <begin position="705"/>
        <end position="897"/>
    </location>
</feature>
<evidence type="ECO:0000259" key="8">
    <source>
        <dbReference type="PROSITE" id="PS50901"/>
    </source>
</evidence>
<evidence type="ECO:0000256" key="2">
    <source>
        <dbReference type="ARBA" id="ARBA00022741"/>
    </source>
</evidence>
<feature type="compositionally biased region" description="Basic and acidic residues" evidence="6">
    <location>
        <begin position="211"/>
        <end position="249"/>
    </location>
</feature>
<dbReference type="InterPro" id="IPR036388">
    <property type="entry name" value="WH-like_DNA-bd_sf"/>
</dbReference>
<keyword evidence="7" id="KW-1133">Transmembrane helix</keyword>
<dbReference type="Pfam" id="PF09397">
    <property type="entry name" value="FtsK_gamma"/>
    <property type="match status" value="1"/>
</dbReference>
<dbReference type="InterPro" id="IPR002543">
    <property type="entry name" value="FtsK_dom"/>
</dbReference>
<dbReference type="SUPFAM" id="SSF52540">
    <property type="entry name" value="P-loop containing nucleoside triphosphate hydrolases"/>
    <property type="match status" value="1"/>
</dbReference>
<evidence type="ECO:0000313" key="10">
    <source>
        <dbReference type="Proteomes" id="UP000810292"/>
    </source>
</evidence>
<dbReference type="Gene3D" id="1.10.10.10">
    <property type="entry name" value="Winged helix-like DNA-binding domain superfamily/Winged helix DNA-binding domain"/>
    <property type="match status" value="1"/>
</dbReference>
<dbReference type="InterPro" id="IPR041027">
    <property type="entry name" value="FtsK_alpha"/>
</dbReference>
<feature type="region of interest" description="Disordered" evidence="6">
    <location>
        <begin position="377"/>
        <end position="418"/>
    </location>
</feature>
<dbReference type="GO" id="GO:0003677">
    <property type="term" value="F:DNA binding"/>
    <property type="evidence" value="ECO:0007669"/>
    <property type="project" value="UniProtKB-KW"/>
</dbReference>
<dbReference type="InterPro" id="IPR027417">
    <property type="entry name" value="P-loop_NTPase"/>
</dbReference>
<comment type="caution">
    <text evidence="9">The sequence shown here is derived from an EMBL/GenBank/DDBJ whole genome shotgun (WGS) entry which is preliminary data.</text>
</comment>
<evidence type="ECO:0000256" key="5">
    <source>
        <dbReference type="PROSITE-ProRule" id="PRU00289"/>
    </source>
</evidence>
<feature type="compositionally biased region" description="Basic and acidic residues" evidence="6">
    <location>
        <begin position="192"/>
        <end position="202"/>
    </location>
</feature>
<dbReference type="InterPro" id="IPR018541">
    <property type="entry name" value="Ftsk_gamma"/>
</dbReference>
<dbReference type="SUPFAM" id="SSF46785">
    <property type="entry name" value="Winged helix' DNA-binding domain"/>
    <property type="match status" value="1"/>
</dbReference>
<dbReference type="PANTHER" id="PTHR22683:SF41">
    <property type="entry name" value="DNA TRANSLOCASE FTSK"/>
    <property type="match status" value="1"/>
</dbReference>
<dbReference type="SMART" id="SM00382">
    <property type="entry name" value="AAA"/>
    <property type="match status" value="1"/>
</dbReference>
<keyword evidence="7" id="KW-0472">Membrane</keyword>
<dbReference type="Proteomes" id="UP000810292">
    <property type="component" value="Unassembled WGS sequence"/>
</dbReference>
<protein>
    <submittedName>
        <fullName evidence="9">DUF87 domain-containing protein</fullName>
    </submittedName>
</protein>
<dbReference type="Pfam" id="PF17854">
    <property type="entry name" value="FtsK_alpha"/>
    <property type="match status" value="1"/>
</dbReference>
<dbReference type="PROSITE" id="PS50901">
    <property type="entry name" value="FTSK"/>
    <property type="match status" value="1"/>
</dbReference>
<evidence type="ECO:0000256" key="3">
    <source>
        <dbReference type="ARBA" id="ARBA00022840"/>
    </source>
</evidence>
<dbReference type="Gene3D" id="3.40.50.300">
    <property type="entry name" value="P-loop containing nucleotide triphosphate hydrolases"/>
    <property type="match status" value="1"/>
</dbReference>
<accession>A0A9D9I9U3</accession>
<proteinExistence type="inferred from homology"/>
<comment type="similarity">
    <text evidence="1">Belongs to the FtsK/SpoIIIE/SftA family.</text>
</comment>
<evidence type="ECO:0000313" key="9">
    <source>
        <dbReference type="EMBL" id="MBO8468291.1"/>
    </source>
</evidence>
<reference evidence="9" key="1">
    <citation type="submission" date="2020-10" db="EMBL/GenBank/DDBJ databases">
        <authorList>
            <person name="Gilroy R."/>
        </authorList>
    </citation>
    <scope>NUCLEOTIDE SEQUENCE</scope>
    <source>
        <strain evidence="9">14700</strain>
    </source>
</reference>
<feature type="compositionally biased region" description="Basic and acidic residues" evidence="6">
    <location>
        <begin position="159"/>
        <end position="170"/>
    </location>
</feature>
<feature type="transmembrane region" description="Helical" evidence="7">
    <location>
        <begin position="47"/>
        <end position="72"/>
    </location>
</feature>
<feature type="binding site" evidence="5">
    <location>
        <begin position="722"/>
        <end position="729"/>
    </location>
    <ligand>
        <name>ATP</name>
        <dbReference type="ChEBI" id="CHEBI:30616"/>
    </ligand>
</feature>
<dbReference type="InterPro" id="IPR036390">
    <property type="entry name" value="WH_DNA-bd_sf"/>
</dbReference>
<feature type="compositionally biased region" description="Basic and acidic residues" evidence="6">
    <location>
        <begin position="392"/>
        <end position="404"/>
    </location>
</feature>
<dbReference type="PANTHER" id="PTHR22683">
    <property type="entry name" value="SPORULATION PROTEIN RELATED"/>
    <property type="match status" value="1"/>
</dbReference>
<feature type="transmembrane region" description="Helical" evidence="7">
    <location>
        <begin position="121"/>
        <end position="141"/>
    </location>
</feature>
<dbReference type="Gene3D" id="3.30.980.40">
    <property type="match status" value="1"/>
</dbReference>
<feature type="region of interest" description="Disordered" evidence="6">
    <location>
        <begin position="159"/>
        <end position="360"/>
    </location>
</feature>
<gene>
    <name evidence="9" type="ORF">IAA72_00715</name>
</gene>
<dbReference type="SMART" id="SM00843">
    <property type="entry name" value="Ftsk_gamma"/>
    <property type="match status" value="1"/>
</dbReference>
<dbReference type="AlphaFoldDB" id="A0A9D9I9U3"/>
<keyword evidence="2 5" id="KW-0547">Nucleotide-binding</keyword>
<dbReference type="GO" id="GO:0005524">
    <property type="term" value="F:ATP binding"/>
    <property type="evidence" value="ECO:0007669"/>
    <property type="project" value="UniProtKB-UniRule"/>
</dbReference>
<dbReference type="Pfam" id="PF01580">
    <property type="entry name" value="FtsK_SpoIIIE"/>
    <property type="match status" value="1"/>
</dbReference>
<feature type="compositionally biased region" description="Basic and acidic residues" evidence="6">
    <location>
        <begin position="505"/>
        <end position="525"/>
    </location>
</feature>
<feature type="compositionally biased region" description="Basic and acidic residues" evidence="6">
    <location>
        <begin position="326"/>
        <end position="357"/>
    </location>
</feature>
<reference evidence="9" key="2">
    <citation type="journal article" date="2021" name="PeerJ">
        <title>Extensive microbial diversity within the chicken gut microbiome revealed by metagenomics and culture.</title>
        <authorList>
            <person name="Gilroy R."/>
            <person name="Ravi A."/>
            <person name="Getino M."/>
            <person name="Pursley I."/>
            <person name="Horton D.L."/>
            <person name="Alikhan N.F."/>
            <person name="Baker D."/>
            <person name="Gharbi K."/>
            <person name="Hall N."/>
            <person name="Watson M."/>
            <person name="Adriaenssens E.M."/>
            <person name="Foster-Nyarko E."/>
            <person name="Jarju S."/>
            <person name="Secka A."/>
            <person name="Antonio M."/>
            <person name="Oren A."/>
            <person name="Chaudhuri R.R."/>
            <person name="La Ragione R."/>
            <person name="Hildebrand F."/>
            <person name="Pallen M.J."/>
        </authorList>
    </citation>
    <scope>NUCLEOTIDE SEQUENCE</scope>
    <source>
        <strain evidence="9">14700</strain>
    </source>
</reference>
<evidence type="ECO:0000256" key="4">
    <source>
        <dbReference type="ARBA" id="ARBA00023125"/>
    </source>
</evidence>
<sequence>MKRKHRLSLAVGIAAFVIGAVLSASHYLASSLPAAINGFIAKVGEYIGIGSGTFAIVPFGAFLALEGFLILIFRKKKRFSMFLSVPFIALIYFTALSYTHIRSGNPHPAFILSRVNTEKTSLLLLCVLLEALLYIILMLVAGKADARLVRRAEKKAKREELADERRRAEAEEAEEESDDEEDDSSESGLSSIHEKEDKEYLRMKKKMERKQRKEEARFARKEEKKRKKEEAKEEKARLKEEKKAGKTESESSETNSAVEDENENSFLTRGAEPVRRYIDPNAPVDVPEVGELPRMKRLKSVESAPSGHSLKIRRKASMPPVSDVFPEIKKELEREAEDEKKAEESEETHYDPKRTESFQKGGMIEATLETMINMANENAAASDSARKTPIKGFEKKEPKERKNDSSFAPSNLSPDHPRYKMFESLTHQKGVSSFPAKSFEAEVPETEKEPLYGSTFVKEEPVEKKIPGLSGFMKSDEVVPEPPKVKIAPTVAADDDTDPFEELQKEEAMKKAKRQAEHKEKKAEETSAATEESTPLQDTEFLYAVGIGGLVSNELGYASIARRQKVHYSAPPKNILKEYPQASNDIDEFTKEQGDIIVETLADYHVSVTMDSIIKGPTVTMYELKLGEGVMVQRIKSRYDELSYSLGGVHIRILAPVPGRQAVGIEVPNKKRAIIGFKDMLNAMERNPESQKLRVPMILGRTITGEPVSIDVAKMPHMLIAGTTGSGKSVCINSLICTLIYTRTPQEVRLIMVDPKVVELTVYNGIPHLLTPVITEDKKVVRMLKWLVDEMERRYQMLFRFGVRNIEGLNAKIRNENIPAEKLPYIVLIMDEFADLMTTVGKDIENYIARLAAKARAAGIHLILATQRPSADVITGTIKNNFPARIAFAVSSGTNSRIILDENGAEDLLGKGDMLLMEPSTIGLQRIQGAFLSDDEVYDIVSYAQKHGTPDYLADDIFEEPETNDDGEGIEVDVSDEDSDEVLYETAKQIVYERKNASASYLQRRMKIGYNRAARIIEMMEERGIIGPPNGSKPREILKYE</sequence>
<keyword evidence="3 5" id="KW-0067">ATP-binding</keyword>